<dbReference type="InterPro" id="IPR020476">
    <property type="entry name" value="Nudix_hydrolase"/>
</dbReference>
<dbReference type="PROSITE" id="PS00893">
    <property type="entry name" value="NUDIX_BOX"/>
    <property type="match status" value="1"/>
</dbReference>
<sequence length="146" mass="17175">MPFEKSAGAVVFRKEKNQIKYLLLHYPSSAKTPKEYWDLPKGHIEKGEEELDTVRREVMEETGLTDLEFAKGFKEWIKYFFKYKGKTIFKVVTFYLAETQSAEVKISSEHIGYQWLPYDEAENLLTHKNAKDILGKANEYLKKQEL</sequence>
<dbReference type="Proteomes" id="UP000230273">
    <property type="component" value="Unassembled WGS sequence"/>
</dbReference>
<dbReference type="InterPro" id="IPR000086">
    <property type="entry name" value="NUDIX_hydrolase_dom"/>
</dbReference>
<evidence type="ECO:0000256" key="4">
    <source>
        <dbReference type="ARBA" id="ARBA00022801"/>
    </source>
</evidence>
<keyword evidence="3" id="KW-0547">Nucleotide-binding</keyword>
<proteinExistence type="inferred from homology"/>
<evidence type="ECO:0000259" key="7">
    <source>
        <dbReference type="PROSITE" id="PS51462"/>
    </source>
</evidence>
<dbReference type="Gene3D" id="3.90.79.10">
    <property type="entry name" value="Nucleoside Triphosphate Pyrophosphohydrolase"/>
    <property type="match status" value="1"/>
</dbReference>
<dbReference type="AlphaFoldDB" id="A0A2G9YVE0"/>
<evidence type="ECO:0000256" key="6">
    <source>
        <dbReference type="RuleBase" id="RU003476"/>
    </source>
</evidence>
<dbReference type="CDD" id="cd03428">
    <property type="entry name" value="NUDIX_Ap4A_Nudt2"/>
    <property type="match status" value="1"/>
</dbReference>
<feature type="domain" description="Nudix hydrolase" evidence="7">
    <location>
        <begin position="2"/>
        <end position="138"/>
    </location>
</feature>
<dbReference type="SUPFAM" id="SSF55811">
    <property type="entry name" value="Nudix"/>
    <property type="match status" value="1"/>
</dbReference>
<dbReference type="InterPro" id="IPR051325">
    <property type="entry name" value="Nudix_hydrolase_domain"/>
</dbReference>
<name>A0A2G9YVE0_9BACT</name>
<dbReference type="PANTHER" id="PTHR21340:SF0">
    <property type="entry name" value="BIS(5'-NUCLEOSYL)-TETRAPHOSPHATASE [ASYMMETRICAL]"/>
    <property type="match status" value="1"/>
</dbReference>
<dbReference type="EMBL" id="PCRP01000070">
    <property type="protein sequence ID" value="PIP23226.1"/>
    <property type="molecule type" value="Genomic_DNA"/>
</dbReference>
<dbReference type="GO" id="GO:0006167">
    <property type="term" value="P:AMP biosynthetic process"/>
    <property type="evidence" value="ECO:0007669"/>
    <property type="project" value="TreeGrafter"/>
</dbReference>
<dbReference type="InterPro" id="IPR020084">
    <property type="entry name" value="NUDIX_hydrolase_CS"/>
</dbReference>
<evidence type="ECO:0000256" key="3">
    <source>
        <dbReference type="ARBA" id="ARBA00022741"/>
    </source>
</evidence>
<keyword evidence="4 6" id="KW-0378">Hydrolase</keyword>
<evidence type="ECO:0000256" key="1">
    <source>
        <dbReference type="ARBA" id="ARBA00005582"/>
    </source>
</evidence>
<dbReference type="GO" id="GO:0006754">
    <property type="term" value="P:ATP biosynthetic process"/>
    <property type="evidence" value="ECO:0007669"/>
    <property type="project" value="TreeGrafter"/>
</dbReference>
<comment type="similarity">
    <text evidence="1 6">Belongs to the Nudix hydrolase family.</text>
</comment>
<comment type="caution">
    <text evidence="8">The sequence shown here is derived from an EMBL/GenBank/DDBJ whole genome shotgun (WGS) entry which is preliminary data.</text>
</comment>
<reference evidence="8 9" key="1">
    <citation type="submission" date="2017-09" db="EMBL/GenBank/DDBJ databases">
        <title>Depth-based differentiation of microbial function through sediment-hosted aquifers and enrichment of novel symbionts in the deep terrestrial subsurface.</title>
        <authorList>
            <person name="Probst A.J."/>
            <person name="Ladd B."/>
            <person name="Jarett J.K."/>
            <person name="Geller-Mcgrath D.E."/>
            <person name="Sieber C.M."/>
            <person name="Emerson J.B."/>
            <person name="Anantharaman K."/>
            <person name="Thomas B.C."/>
            <person name="Malmstrom R."/>
            <person name="Stieglmeier M."/>
            <person name="Klingl A."/>
            <person name="Woyke T."/>
            <person name="Ryan C.M."/>
            <person name="Banfield J.F."/>
        </authorList>
    </citation>
    <scope>NUCLEOTIDE SEQUENCE [LARGE SCALE GENOMIC DNA]</scope>
    <source>
        <strain evidence="8">CG23_combo_of_CG06-09_8_20_14_all_38_19</strain>
    </source>
</reference>
<evidence type="ECO:0000313" key="8">
    <source>
        <dbReference type="EMBL" id="PIP23226.1"/>
    </source>
</evidence>
<dbReference type="GO" id="GO:0004081">
    <property type="term" value="F:bis(5'-nucleosyl)-tetraphosphatase (asymmetrical) activity"/>
    <property type="evidence" value="ECO:0007669"/>
    <property type="project" value="TreeGrafter"/>
</dbReference>
<accession>A0A2G9YVE0</accession>
<evidence type="ECO:0000256" key="2">
    <source>
        <dbReference type="ARBA" id="ARBA00018911"/>
    </source>
</evidence>
<evidence type="ECO:0000313" key="9">
    <source>
        <dbReference type="Proteomes" id="UP000230273"/>
    </source>
</evidence>
<dbReference type="PRINTS" id="PR00502">
    <property type="entry name" value="NUDIXFAMILY"/>
</dbReference>
<organism evidence="8 9">
    <name type="scientific">Candidatus Nealsonbacteria bacterium CG23_combo_of_CG06-09_8_20_14_all_38_19</name>
    <dbReference type="NCBI Taxonomy" id="1974721"/>
    <lineage>
        <taxon>Bacteria</taxon>
        <taxon>Candidatus Nealsoniibacteriota</taxon>
    </lineage>
</organism>
<dbReference type="GO" id="GO:0000166">
    <property type="term" value="F:nucleotide binding"/>
    <property type="evidence" value="ECO:0007669"/>
    <property type="project" value="UniProtKB-KW"/>
</dbReference>
<evidence type="ECO:0000256" key="5">
    <source>
        <dbReference type="ARBA" id="ARBA00032644"/>
    </source>
</evidence>
<protein>
    <recommendedName>
        <fullName evidence="2">Bis(5'-nucleosyl)-tetraphosphatase [asymmetrical]</fullName>
    </recommendedName>
    <alternativeName>
        <fullName evidence="5">Diadenosine 5',5'''-P1,P4-tetraphosphate asymmetrical hydrolase</fullName>
    </alternativeName>
</protein>
<dbReference type="PROSITE" id="PS51462">
    <property type="entry name" value="NUDIX"/>
    <property type="match status" value="1"/>
</dbReference>
<gene>
    <name evidence="8" type="ORF">COX36_04395</name>
</gene>
<dbReference type="Pfam" id="PF00293">
    <property type="entry name" value="NUDIX"/>
    <property type="match status" value="1"/>
</dbReference>
<dbReference type="InterPro" id="IPR015797">
    <property type="entry name" value="NUDIX_hydrolase-like_dom_sf"/>
</dbReference>
<dbReference type="InterPro" id="IPR003565">
    <property type="entry name" value="Tetra_PHTase"/>
</dbReference>
<dbReference type="PANTHER" id="PTHR21340">
    <property type="entry name" value="DIADENOSINE 5,5-P1,P4-TETRAPHOSPHATE PYROPHOSPHOHYDROLASE MUTT"/>
    <property type="match status" value="1"/>
</dbReference>